<reference evidence="1" key="1">
    <citation type="journal article" date="2021" name="Proc. Natl. Acad. Sci. U.S.A.">
        <title>A Catalog of Tens of Thousands of Viruses from Human Metagenomes Reveals Hidden Associations with Chronic Diseases.</title>
        <authorList>
            <person name="Tisza M.J."/>
            <person name="Buck C.B."/>
        </authorList>
    </citation>
    <scope>NUCLEOTIDE SEQUENCE</scope>
    <source>
        <strain evidence="1">CtBoB21</strain>
    </source>
</reference>
<proteinExistence type="predicted"/>
<name>A0A8S5R5H4_9CAUD</name>
<protein>
    <submittedName>
        <fullName evidence="1">Uncharacterized protein</fullName>
    </submittedName>
</protein>
<accession>A0A8S5R5H4</accession>
<evidence type="ECO:0000313" key="1">
    <source>
        <dbReference type="EMBL" id="DAE26679.1"/>
    </source>
</evidence>
<organism evidence="1">
    <name type="scientific">Myoviridae sp. ctBoB21</name>
    <dbReference type="NCBI Taxonomy" id="2827287"/>
    <lineage>
        <taxon>Viruses</taxon>
        <taxon>Duplodnaviria</taxon>
        <taxon>Heunggongvirae</taxon>
        <taxon>Uroviricota</taxon>
        <taxon>Caudoviricetes</taxon>
    </lineage>
</organism>
<dbReference type="EMBL" id="BK015822">
    <property type="protein sequence ID" value="DAE26679.1"/>
    <property type="molecule type" value="Genomic_DNA"/>
</dbReference>
<sequence length="32" mass="3781">MQIGGYFTKTHHEKHKKTNFLLKTANCKYSIL</sequence>